<evidence type="ECO:0000313" key="1">
    <source>
        <dbReference type="EMBL" id="MBB6491588.1"/>
    </source>
</evidence>
<sequence length="70" mass="7729">MSWLEFQDDGLKGNLPLLPISSSRRAYERVKSGAGKHECCNACDDCGHDAVPFSKHCQLAVTDGAERRFC</sequence>
<keyword evidence="2" id="KW-1185">Reference proteome</keyword>
<comment type="caution">
    <text evidence="1">The sequence shown here is derived from an EMBL/GenBank/DDBJ whole genome shotgun (WGS) entry which is preliminary data.</text>
</comment>
<reference evidence="1 2" key="1">
    <citation type="submission" date="2020-08" db="EMBL/GenBank/DDBJ databases">
        <title>Genomic Encyclopedia of Type Strains, Phase IV (KMG-V): Genome sequencing to study the core and pangenomes of soil and plant-associated prokaryotes.</title>
        <authorList>
            <person name="Whitman W."/>
        </authorList>
    </citation>
    <scope>NUCLEOTIDE SEQUENCE [LARGE SCALE GENOMIC DNA]</scope>
    <source>
        <strain evidence="1 2">SEMIA 4059</strain>
    </source>
</reference>
<proteinExistence type="predicted"/>
<organism evidence="1 2">
    <name type="scientific">Rhizobium tropici</name>
    <dbReference type="NCBI Taxonomy" id="398"/>
    <lineage>
        <taxon>Bacteria</taxon>
        <taxon>Pseudomonadati</taxon>
        <taxon>Pseudomonadota</taxon>
        <taxon>Alphaproteobacteria</taxon>
        <taxon>Hyphomicrobiales</taxon>
        <taxon>Rhizobiaceae</taxon>
        <taxon>Rhizobium/Agrobacterium group</taxon>
        <taxon>Rhizobium</taxon>
    </lineage>
</organism>
<gene>
    <name evidence="1" type="ORF">GGD45_001985</name>
</gene>
<dbReference type="EMBL" id="JACHBF010000004">
    <property type="protein sequence ID" value="MBB6491588.1"/>
    <property type="molecule type" value="Genomic_DNA"/>
</dbReference>
<accession>A0ABR6QXD7</accession>
<dbReference type="Proteomes" id="UP000526625">
    <property type="component" value="Unassembled WGS sequence"/>
</dbReference>
<evidence type="ECO:0000313" key="2">
    <source>
        <dbReference type="Proteomes" id="UP000526625"/>
    </source>
</evidence>
<protein>
    <submittedName>
        <fullName evidence="1">Uncharacterized protein</fullName>
    </submittedName>
</protein>
<name>A0ABR6QXD7_RHITR</name>